<feature type="region of interest" description="Disordered" evidence="7">
    <location>
        <begin position="80"/>
        <end position="109"/>
    </location>
</feature>
<keyword evidence="4" id="KW-0722">Serine protease inhibitor</keyword>
<reference evidence="9" key="1">
    <citation type="journal article" date="2021" name="Cell">
        <title>Tracing the genetic footprints of vertebrate landing in non-teleost ray-finned fishes.</title>
        <authorList>
            <person name="Bi X."/>
            <person name="Wang K."/>
            <person name="Yang L."/>
            <person name="Pan H."/>
            <person name="Jiang H."/>
            <person name="Wei Q."/>
            <person name="Fang M."/>
            <person name="Yu H."/>
            <person name="Zhu C."/>
            <person name="Cai Y."/>
            <person name="He Y."/>
            <person name="Gan X."/>
            <person name="Zeng H."/>
            <person name="Yu D."/>
            <person name="Zhu Y."/>
            <person name="Jiang H."/>
            <person name="Qiu Q."/>
            <person name="Yang H."/>
            <person name="Zhang Y.E."/>
            <person name="Wang W."/>
            <person name="Zhu M."/>
            <person name="He S."/>
            <person name="Zhang G."/>
        </authorList>
    </citation>
    <scope>NUCLEOTIDE SEQUENCE</scope>
    <source>
        <strain evidence="9">Allg_001</strain>
    </source>
</reference>
<dbReference type="InterPro" id="IPR011625">
    <property type="entry name" value="A2M_N_BRD"/>
</dbReference>
<feature type="compositionally biased region" description="Polar residues" evidence="7">
    <location>
        <begin position="2715"/>
        <end position="2725"/>
    </location>
</feature>
<evidence type="ECO:0000256" key="3">
    <source>
        <dbReference type="ARBA" id="ARBA00022729"/>
    </source>
</evidence>
<dbReference type="Pfam" id="PF07648">
    <property type="entry name" value="Kazal_2"/>
    <property type="match status" value="1"/>
</dbReference>
<accession>A0A8J7P301</accession>
<dbReference type="InterPro" id="IPR001599">
    <property type="entry name" value="Macroglobln_a2"/>
</dbReference>
<dbReference type="PROSITE" id="PS00477">
    <property type="entry name" value="ALPHA_2_MACROGLOBULIN"/>
    <property type="match status" value="1"/>
</dbReference>
<dbReference type="InterPro" id="IPR047565">
    <property type="entry name" value="Alpha-macroglob_thiol-ester_cl"/>
</dbReference>
<comment type="similarity">
    <text evidence="1">Belongs to the protease inhibitor I39 (alpha-2-macroglobulin) family.</text>
</comment>
<feature type="compositionally biased region" description="Basic and acidic residues" evidence="7">
    <location>
        <begin position="21"/>
        <end position="43"/>
    </location>
</feature>
<dbReference type="FunFam" id="2.60.40.1930:FF:000001">
    <property type="entry name" value="CD109 isoform 3"/>
    <property type="match status" value="1"/>
</dbReference>
<dbReference type="Pfam" id="PF03399">
    <property type="entry name" value="SAC3_GANP"/>
    <property type="match status" value="1"/>
</dbReference>
<dbReference type="InterPro" id="IPR050473">
    <property type="entry name" value="A2M/Complement_sys"/>
</dbReference>
<dbReference type="PANTHER" id="PTHR11412:SF139">
    <property type="entry name" value="C3 AND PZP-LIKE ALPHA-2-MACROGLOBULIN DOMAIN-CONTAINING PROTEIN 8"/>
    <property type="match status" value="1"/>
</dbReference>
<name>A0A8J7P301_ATRSP</name>
<dbReference type="SUPFAM" id="SSF49410">
    <property type="entry name" value="Alpha-macroglobulin receptor domain"/>
    <property type="match status" value="2"/>
</dbReference>
<evidence type="ECO:0000313" key="9">
    <source>
        <dbReference type="EMBL" id="MBN3323004.1"/>
    </source>
</evidence>
<feature type="compositionally biased region" description="Basic and acidic residues" evidence="7">
    <location>
        <begin position="1998"/>
        <end position="2028"/>
    </location>
</feature>
<evidence type="ECO:0000313" key="10">
    <source>
        <dbReference type="Proteomes" id="UP000736164"/>
    </source>
</evidence>
<dbReference type="SUPFAM" id="SSF48239">
    <property type="entry name" value="Terpenoid cyclases/Protein prenyltransferases"/>
    <property type="match status" value="1"/>
</dbReference>
<dbReference type="InterPro" id="IPR014756">
    <property type="entry name" value="Ig_E-set"/>
</dbReference>
<dbReference type="GO" id="GO:0004867">
    <property type="term" value="F:serine-type endopeptidase inhibitor activity"/>
    <property type="evidence" value="ECO:0007669"/>
    <property type="project" value="UniProtKB-KW"/>
</dbReference>
<dbReference type="Pfam" id="PF00207">
    <property type="entry name" value="A2M"/>
    <property type="match status" value="1"/>
</dbReference>
<organism evidence="9 10">
    <name type="scientific">Atractosteus spatula</name>
    <name type="common">Alligator gar</name>
    <name type="synonym">Lepisosteus spatula</name>
    <dbReference type="NCBI Taxonomy" id="7917"/>
    <lineage>
        <taxon>Eukaryota</taxon>
        <taxon>Metazoa</taxon>
        <taxon>Chordata</taxon>
        <taxon>Craniata</taxon>
        <taxon>Vertebrata</taxon>
        <taxon>Euteleostomi</taxon>
        <taxon>Actinopterygii</taxon>
        <taxon>Neopterygii</taxon>
        <taxon>Holostei</taxon>
        <taxon>Semionotiformes</taxon>
        <taxon>Lepisosteidae</taxon>
        <taxon>Atractosteus</taxon>
    </lineage>
</organism>
<dbReference type="InterPro" id="IPR013783">
    <property type="entry name" value="Ig-like_fold"/>
</dbReference>
<dbReference type="CDD" id="cd02897">
    <property type="entry name" value="A2M_2"/>
    <property type="match status" value="1"/>
</dbReference>
<dbReference type="InterPro" id="IPR041813">
    <property type="entry name" value="A2M_TED"/>
</dbReference>
<keyword evidence="2" id="KW-0646">Protease inhibitor</keyword>
<gene>
    <name evidence="9" type="primary">Cpamd8</name>
    <name evidence="9" type="ORF">GTO95_0013593</name>
</gene>
<feature type="compositionally biased region" description="Basic and acidic residues" evidence="7">
    <location>
        <begin position="1314"/>
        <end position="1332"/>
    </location>
</feature>
<dbReference type="CDD" id="cd00104">
    <property type="entry name" value="KAZAL_FS"/>
    <property type="match status" value="1"/>
</dbReference>
<feature type="region of interest" description="Disordered" evidence="7">
    <location>
        <begin position="2763"/>
        <end position="2783"/>
    </location>
</feature>
<dbReference type="InterPro" id="IPR002350">
    <property type="entry name" value="Kazal_dom"/>
</dbReference>
<evidence type="ECO:0000256" key="1">
    <source>
        <dbReference type="ARBA" id="ARBA00010952"/>
    </source>
</evidence>
<comment type="caution">
    <text evidence="9">The sequence shown here is derived from an EMBL/GenBank/DDBJ whole genome shotgun (WGS) entry which is preliminary data.</text>
</comment>
<dbReference type="Pfam" id="PF12248">
    <property type="entry name" value="Methyltransf_FA"/>
    <property type="match status" value="1"/>
</dbReference>
<feature type="region of interest" description="Disordered" evidence="7">
    <location>
        <begin position="2712"/>
        <end position="2747"/>
    </location>
</feature>
<dbReference type="InterPro" id="IPR036595">
    <property type="entry name" value="A-macroglobulin_rcpt-bd_sf"/>
</dbReference>
<dbReference type="PROSITE" id="PS51465">
    <property type="entry name" value="KAZAL_2"/>
    <property type="match status" value="1"/>
</dbReference>
<feature type="non-terminal residue" evidence="9">
    <location>
        <position position="2813"/>
    </location>
</feature>
<evidence type="ECO:0000256" key="4">
    <source>
        <dbReference type="ARBA" id="ARBA00022900"/>
    </source>
</evidence>
<proteinExistence type="inferred from homology"/>
<feature type="region of interest" description="Disordered" evidence="7">
    <location>
        <begin position="2500"/>
        <end position="2540"/>
    </location>
</feature>
<feature type="region of interest" description="Disordered" evidence="7">
    <location>
        <begin position="1305"/>
        <end position="1332"/>
    </location>
</feature>
<dbReference type="Gene3D" id="6.20.50.160">
    <property type="match status" value="1"/>
</dbReference>
<dbReference type="InterPro" id="IPR022041">
    <property type="entry name" value="Methyltransf_FA"/>
</dbReference>
<dbReference type="SUPFAM" id="SSF100895">
    <property type="entry name" value="Kazal-type serine protease inhibitors"/>
    <property type="match status" value="1"/>
</dbReference>
<dbReference type="Gene3D" id="1.50.10.20">
    <property type="match status" value="1"/>
</dbReference>
<feature type="compositionally biased region" description="Basic and acidic residues" evidence="7">
    <location>
        <begin position="2763"/>
        <end position="2772"/>
    </location>
</feature>
<dbReference type="InterPro" id="IPR041555">
    <property type="entry name" value="MG3"/>
</dbReference>
<dbReference type="InterPro" id="IPR008930">
    <property type="entry name" value="Terpenoid_cyclase/PrenylTrfase"/>
</dbReference>
<dbReference type="InterPro" id="IPR019742">
    <property type="entry name" value="MacrogloblnA2_CS"/>
</dbReference>
<evidence type="ECO:0000259" key="8">
    <source>
        <dbReference type="PROSITE" id="PS51465"/>
    </source>
</evidence>
<feature type="domain" description="Kazal-like" evidence="8">
    <location>
        <begin position="2391"/>
        <end position="2453"/>
    </location>
</feature>
<dbReference type="EMBL" id="JAAWVO010062597">
    <property type="protein sequence ID" value="MBN3323004.1"/>
    <property type="molecule type" value="Genomic_DNA"/>
</dbReference>
<dbReference type="Gene3D" id="2.60.40.1940">
    <property type="match status" value="1"/>
</dbReference>
<dbReference type="InterPro" id="IPR010736">
    <property type="entry name" value="SHIPPO-rpt"/>
</dbReference>
<dbReference type="GO" id="GO:0005615">
    <property type="term" value="C:extracellular space"/>
    <property type="evidence" value="ECO:0007669"/>
    <property type="project" value="InterPro"/>
</dbReference>
<evidence type="ECO:0000256" key="7">
    <source>
        <dbReference type="SAM" id="MobiDB-lite"/>
    </source>
</evidence>
<dbReference type="InterPro" id="IPR011626">
    <property type="entry name" value="Alpha-macroglobulin_TED"/>
</dbReference>
<dbReference type="InterPro" id="IPR005062">
    <property type="entry name" value="SAC3/GANP/THP3_conserved"/>
</dbReference>
<dbReference type="Pfam" id="PF17791">
    <property type="entry name" value="MG3"/>
    <property type="match status" value="1"/>
</dbReference>
<feature type="region of interest" description="Disordered" evidence="7">
    <location>
        <begin position="141"/>
        <end position="206"/>
    </location>
</feature>
<feature type="compositionally biased region" description="Basic and acidic residues" evidence="7">
    <location>
        <begin position="50"/>
        <end position="59"/>
    </location>
</feature>
<feature type="region of interest" description="Disordered" evidence="7">
    <location>
        <begin position="21"/>
        <end position="59"/>
    </location>
</feature>
<dbReference type="SUPFAM" id="SSF81296">
    <property type="entry name" value="E set domains"/>
    <property type="match status" value="1"/>
</dbReference>
<dbReference type="Gene3D" id="2.20.130.20">
    <property type="match status" value="1"/>
</dbReference>
<dbReference type="Pfam" id="PF07004">
    <property type="entry name" value="SHIPPO-rpt"/>
    <property type="match status" value="4"/>
</dbReference>
<dbReference type="SMART" id="SM01359">
    <property type="entry name" value="A2M_N_2"/>
    <property type="match status" value="1"/>
</dbReference>
<dbReference type="Proteomes" id="UP000736164">
    <property type="component" value="Unassembled WGS sequence"/>
</dbReference>
<keyword evidence="5" id="KW-1015">Disulfide bond</keyword>
<dbReference type="SMART" id="SM00280">
    <property type="entry name" value="KAZAL"/>
    <property type="match status" value="1"/>
</dbReference>
<dbReference type="InterPro" id="IPR036058">
    <property type="entry name" value="Kazal_dom_sf"/>
</dbReference>
<dbReference type="Gene3D" id="3.30.60.30">
    <property type="match status" value="1"/>
</dbReference>
<feature type="compositionally biased region" description="Basic and acidic residues" evidence="7">
    <location>
        <begin position="2563"/>
        <end position="2577"/>
    </location>
</feature>
<evidence type="ECO:0000256" key="5">
    <source>
        <dbReference type="ARBA" id="ARBA00023157"/>
    </source>
</evidence>
<dbReference type="PANTHER" id="PTHR11412">
    <property type="entry name" value="MACROGLOBULIN / COMPLEMENT"/>
    <property type="match status" value="1"/>
</dbReference>
<evidence type="ECO:0000256" key="6">
    <source>
        <dbReference type="ARBA" id="ARBA00023180"/>
    </source>
</evidence>
<sequence>MCPAQERRQREAQRRLHRFEVLAGTERDRLPRADPERAVKEYSRPAAGKETTRPSDLRPPDVLYRTTCYLIDQIASSDTLGPWTEAGATSTPVSKFSRPARPPAEQSRAAEMRRAGGGQALLRWGALILLFRGLFAQDRQRAAGGTPDAPRVSRGQTAPLPGGCRFRRRGTAQPRTEQLAKGALRSPKPADPSRPPEQTREKRVGCPCGLGAGRPPCISGETRAVPVIIVQTGTEVPSHAEPYRGYLIAAPSVFRADVEESVSVTIFKPVKETRVQVQLWVKGEVVASSHGTVLDKGTIKLKVPPGLRGQAHLKVWGNRHLTEEGYIFHNYTTVTVDSKGTAVFIQTDKPVYKPRQKVLVNIFSVTPDLRPARDKVDAYVVDPRGSRMIQWTDLKPVCCGIVNVSFPLSDQPVFGEWFIFVDMQGHTYNKSFEVQKYITPKFELLIDPPRYIRDLNTCEKATVRARYTFGKPVTGKLKVNMTVNGVGYYRHEVGHSVAKAMEIDGSATFDLCVKELMPLDVADHFRGTVHMWAAVTAADGSQQVTFDDTTPVHKQLIDIKYSRDTRKLFKPGLPYKGKVMETCEHWGGRQHAHTLLGEVGEHQGPSQGFMYTFGKPVTGKLKVNMTVNGVGYYRHEVGHSVAKAMEIDGSATFDLCVKELMPLDVADHFRGTVHMWAAVTAADGSQQVTFDDTTPVHKQLIDIKYSRDTRKLFKPGLPYKGKHSSHPYIRIEAEQAASRELDYQIADSVRHSGGWKGHFLSGTCRVEVTYPDGSPADGVRVRVKAELTPKDNVYTSELLSWDGRVEFEIPSIPTAAQYVWLETKVTAIDGQPAGDQYLPSYLSISSWYSPSKCHLQLQSPGAPLQVGREAQIALKSTCPCNFSLHYEIASRGNIIQSGLQPANITQYRGKRAAVTFDKNIHTTAPPSASGAAPPPLPEETDSCVAVLRFLVTPAMAPLSRLLVYYVRDNGEGVTDSIQLPVQPAFENQARVSISLSTNESMPGDSVSIRVRGEKGSCVCVAAVDKSLYLLKPGFQLTKDKVFQELREFDVSDAFGIPKDEGHFWWPGLSSRRRRRSSVFPWHWDIAKDARFAFTETGLVVMTDLVSLNHRQSEGMYTDEAVPAFQPHTGTLVAGMHPCTVARAERRRRSFFPDTWIWRCLNVSDITGEAELRLDVPDSITTWVAEAIGLSEAQGLGLAQSAELRSFKPFFVDFTLPYSVIRGEQTKVLLTVYNYLPTCAEVHIKVSVPKGIKFVGHPGKHHLTRKKCVAPGEATPTPIVLSFTELGVANITARAVAYSEPGCCTDGLQAPRSPKSPEDADTERKAQAGLDHVRRSVRVEPEGLPREYTYSVFFCPNEKIHISTPNKYEYQYMKKPGRMTGFVVAVKAHNDAHVALSASAHDTAEMVEIVIGGHQNTGTWISLGKMGEAVASAGTPGILSWDEFRSFWISWGGGRVQVGHGAQPSDASAIVEWAGVSPGQVRHIGFSTGWGSAGEFKIWRKEDSDENHNEAFTLGVPHNMVPGSERATASMIGDVMGPTLNNLDKLLRLPFGCGEQNMIHFAPNVFVLRYLKKTRQLSPEVETEATDYLLQGYQRQLTYKRQDGSYSAFGERDSSGSMWGTLRWPSCVGPGFASERQVLIGCGGPLPARGSHARRLGCVLHFDTLLADLSCVEGQRLDRLKLQPCGSAVSPLLTRRLTAFVLKSFAQSQAFIFIDPAELRAAKDWIITQQREDGSFPAVGRILNKDLQGGIHGKISLTAYVVAALLETGVSSEEEKGAVSKAKHFLETNTYSAEDPYTTALSAYALTLLRSSYAPLALRRLNHMAITQDGFTHWSLMGSTVTDEDTFMGFSDGLSQSVVSAEVEMTAYALLTYTQLGDVASALPVVKWLSQQRNALGGFSSTQDTCVALQALSEYAILSFVGGINLTISLASTNLDFQETFELHKDNKKILQSAVIPSIPTGLFVSAKGEGCCLMQIDVSYNVPDPVAKPAFQLSVSLKEPKPELRPPPRPRSRTDNRSELGRHQRAVADDDDPASDQYQLEYRVTLEACARWLHSGSSNMAVLEVPLLSGFRPDVESLEKPAGAEFPPSRTRGCVHFRRGFGGFRLCFSVRIPGARKRDEAIPIIPTRIVGKRGVFGPRWRSGRERVSVHERVRWTSPRGHVAGYTAVGEAQIQLPSSPHLMSGSLPGELQAGTPLSTLPCQHLTPAVRSRRRDSESFLLSRPCVRPRTPGSESAQSCEAVGLGSSSRLQVSSISVPGAGRGGRLSGVGETYPRLSSRWSGGASEVLMDKRVGLKRYEVDGRKVLFYFDEIPSQCMTCVSFQAVREYIVGKTAPVPVKVYDYYEPAFEATRFYNASQSSPLARELCDGTTCNEVESSASHWSGFVQPGSCHNVFGCPEEERSERCTCARDCGYDGDPVCGSDGVLYQNQCQMEVAACRNGTRIEQVPLSQCPSVESVPDEGEPGIGAGEEQEQEPVPLQTGEEDPSSLAEVSYYSYEYDSEPFLPEGEGEDALEPRGGGASEAGRPPGSEPQPTDPEDTPERWYVHFLYVRRVPRGAPEAMGETEKRRPQIAGREKGPGPGRYALPPTIGFTGHDFTRPAGPAYSFHGRMSSVMYSVDSSPGPRYYIDAKLTRFGRDGSPAFSMLGRARGSAGHSQTPGPGAYSPEKAPPLNRQCRPPSYTMGSRTRYRTVDAVPPPNRYTLPALLGSRVPTKPASASYTVSGRTRSGGHSEDLCGTPGPGRYNSTDPSVYLVRRPAFSMLGRHDVPSDATRKPGPGTHDAEKVTAHKPRAPAYSLGIRHSEFVTPLIIDVSD</sequence>
<dbReference type="SMART" id="SM01360">
    <property type="entry name" value="A2M"/>
    <property type="match status" value="1"/>
</dbReference>
<feature type="region of interest" description="Disordered" evidence="7">
    <location>
        <begin position="2556"/>
        <end position="2582"/>
    </location>
</feature>
<dbReference type="Gene3D" id="2.60.40.10">
    <property type="entry name" value="Immunoglobulins"/>
    <property type="match status" value="2"/>
</dbReference>
<keyword evidence="3" id="KW-0732">Signal</keyword>
<keyword evidence="6" id="KW-0325">Glycoprotein</keyword>
<dbReference type="Pfam" id="PF07703">
    <property type="entry name" value="A2M_BRD"/>
    <property type="match status" value="1"/>
</dbReference>
<dbReference type="Pfam" id="PF07677">
    <property type="entry name" value="A2M_recep"/>
    <property type="match status" value="1"/>
</dbReference>
<dbReference type="SMART" id="SM01419">
    <property type="entry name" value="Thiol-ester_cl"/>
    <property type="match status" value="1"/>
</dbReference>
<feature type="region of interest" description="Disordered" evidence="7">
    <location>
        <begin position="2450"/>
        <end position="2487"/>
    </location>
</feature>
<feature type="region of interest" description="Disordered" evidence="7">
    <location>
        <begin position="2647"/>
        <end position="2695"/>
    </location>
</feature>
<dbReference type="Gene3D" id="2.60.40.1930">
    <property type="match status" value="2"/>
</dbReference>
<feature type="region of interest" description="Disordered" evidence="7">
    <location>
        <begin position="1997"/>
        <end position="2034"/>
    </location>
</feature>
<dbReference type="GO" id="GO:0007399">
    <property type="term" value="P:nervous system development"/>
    <property type="evidence" value="ECO:0007669"/>
    <property type="project" value="UniProtKB-ARBA"/>
</dbReference>
<dbReference type="InterPro" id="IPR002890">
    <property type="entry name" value="MG2"/>
</dbReference>
<dbReference type="InterPro" id="IPR009048">
    <property type="entry name" value="A-macroglobulin_rcpt-bd"/>
</dbReference>
<dbReference type="Pfam" id="PF01835">
    <property type="entry name" value="MG2"/>
    <property type="match status" value="1"/>
</dbReference>
<dbReference type="Gene3D" id="2.60.40.690">
    <property type="entry name" value="Alpha-macroglobulin, receptor-binding domain"/>
    <property type="match status" value="2"/>
</dbReference>
<dbReference type="Pfam" id="PF07678">
    <property type="entry name" value="TED_complement"/>
    <property type="match status" value="2"/>
</dbReference>
<keyword evidence="10" id="KW-1185">Reference proteome</keyword>
<dbReference type="SMART" id="SM01361">
    <property type="entry name" value="A2M_recep"/>
    <property type="match status" value="1"/>
</dbReference>
<protein>
    <submittedName>
        <fullName evidence="9">CPMD8 protein</fullName>
    </submittedName>
</protein>
<feature type="non-terminal residue" evidence="9">
    <location>
        <position position="1"/>
    </location>
</feature>
<evidence type="ECO:0000256" key="2">
    <source>
        <dbReference type="ARBA" id="ARBA00022690"/>
    </source>
</evidence>